<feature type="domain" description="MacB-like periplasmic core" evidence="8">
    <location>
        <begin position="431"/>
        <end position="602"/>
    </location>
</feature>
<evidence type="ECO:0000313" key="9">
    <source>
        <dbReference type="EMBL" id="MFD2548212.1"/>
    </source>
</evidence>
<evidence type="ECO:0000313" key="10">
    <source>
        <dbReference type="Proteomes" id="UP001597545"/>
    </source>
</evidence>
<feature type="transmembrane region" description="Helical" evidence="6">
    <location>
        <begin position="733"/>
        <end position="749"/>
    </location>
</feature>
<feature type="transmembrane region" description="Helical" evidence="6">
    <location>
        <begin position="764"/>
        <end position="784"/>
    </location>
</feature>
<dbReference type="Proteomes" id="UP001597545">
    <property type="component" value="Unassembled WGS sequence"/>
</dbReference>
<name>A0ABW5KHF0_9SPHI</name>
<proteinExistence type="predicted"/>
<feature type="transmembrane region" description="Helical" evidence="6">
    <location>
        <begin position="375"/>
        <end position="396"/>
    </location>
</feature>
<sequence length="801" mass="90609">MNGLKLTLRKLWKSKLFTGLNILGLAIGISACWMVFRIVNYEFSFDKSHPEKEQIYKVYMQYIDKEGTHDFDGIPMPLFRYIKDNFPEVDLTVPLFKRSVEQIISSSAHDHAPAFIDQDQIFATSPDYFTMVPYVWLAGNATHAFTRVNEVVLTESRAKLYFPTLNIQDVVGKALKYDTTTYTITGVVQDLSKPSSFVGKEFLSMPHQDPNIDNWDFHFSNNQLFIKLRRDTDAAPMLQALAKKMDEIRSVSYKHKDEREFFALAPLSSLHFNAAIQNHVDKKILYGLVGIGGFLLLLACINYVNLSTAQVPYRAKEIGIRKTLGEQPSHITLNFLLETFLVSVLAWILSWPLTRMLAMALQDYIPADINLYADDLAVTGFIGALLLFITLISSLYPAFLINRLQVADVIKIKGAGKLSLGSLSLRKILIVLQFVIAQVFVIATFVVGLQLKHMLSSHVGFEKEAVLNMRVPNRGFEKATADPFLLKQALQRYSDISHVSLGHRPMEPSYWGNYIFKHGDAKENGFGIQMKYADPDYLDLFHINLLAGRKPTLADSTTGILLNESAIQLLGFKTPEEAISKQVELMEQTWQIIGVMENFNSRNLRNQINPISLVTTNKRGPLTTFNIKLSGDVKQWNTALENIEKEWKKIYPYAAFRFEFYDQEIKNLYQTDFRLAKIINLSTVVTLLLGCLGLIGLVTLTAYQRTKEIGIRKVLGSSVLGIVGLLSRDYIKLIGLAILIACPIAWWSADKWLSDFAYRINMEWWMLLTAGVSTALIALTSVSYQAIKAARANPVNSLRDE</sequence>
<dbReference type="Pfam" id="PF12704">
    <property type="entry name" value="MacB_PCD"/>
    <property type="match status" value="2"/>
</dbReference>
<evidence type="ECO:0000259" key="7">
    <source>
        <dbReference type="Pfam" id="PF02687"/>
    </source>
</evidence>
<feature type="domain" description="MacB-like periplasmic core" evidence="8">
    <location>
        <begin position="18"/>
        <end position="242"/>
    </location>
</feature>
<feature type="transmembrane region" description="Helical" evidence="6">
    <location>
        <begin position="331"/>
        <end position="354"/>
    </location>
</feature>
<feature type="transmembrane region" description="Helical" evidence="6">
    <location>
        <begin position="20"/>
        <end position="39"/>
    </location>
</feature>
<dbReference type="Pfam" id="PF02687">
    <property type="entry name" value="FtsX"/>
    <property type="match status" value="2"/>
</dbReference>
<gene>
    <name evidence="9" type="ORF">ACFSR5_11200</name>
</gene>
<feature type="transmembrane region" description="Helical" evidence="6">
    <location>
        <begin position="428"/>
        <end position="449"/>
    </location>
</feature>
<feature type="transmembrane region" description="Helical" evidence="6">
    <location>
        <begin position="678"/>
        <end position="703"/>
    </location>
</feature>
<evidence type="ECO:0000256" key="1">
    <source>
        <dbReference type="ARBA" id="ARBA00004651"/>
    </source>
</evidence>
<comment type="subcellular location">
    <subcellularLocation>
        <location evidence="1">Cell membrane</location>
        <topology evidence="1">Multi-pass membrane protein</topology>
    </subcellularLocation>
</comment>
<accession>A0ABW5KHF0</accession>
<evidence type="ECO:0000259" key="8">
    <source>
        <dbReference type="Pfam" id="PF12704"/>
    </source>
</evidence>
<keyword evidence="10" id="KW-1185">Reference proteome</keyword>
<comment type="caution">
    <text evidence="9">The sequence shown here is derived from an EMBL/GenBank/DDBJ whole genome shotgun (WGS) entry which is preliminary data.</text>
</comment>
<dbReference type="EMBL" id="JBHULR010000004">
    <property type="protein sequence ID" value="MFD2548212.1"/>
    <property type="molecule type" value="Genomic_DNA"/>
</dbReference>
<keyword evidence="4 6" id="KW-1133">Transmembrane helix</keyword>
<dbReference type="InterPro" id="IPR025857">
    <property type="entry name" value="MacB_PCD"/>
</dbReference>
<feature type="domain" description="ABC3 transporter permease C-terminal" evidence="7">
    <location>
        <begin position="291"/>
        <end position="404"/>
    </location>
</feature>
<evidence type="ECO:0000256" key="3">
    <source>
        <dbReference type="ARBA" id="ARBA00022692"/>
    </source>
</evidence>
<feature type="transmembrane region" description="Helical" evidence="6">
    <location>
        <begin position="284"/>
        <end position="304"/>
    </location>
</feature>
<evidence type="ECO:0000256" key="4">
    <source>
        <dbReference type="ARBA" id="ARBA00022989"/>
    </source>
</evidence>
<protein>
    <submittedName>
        <fullName evidence="9">ABC transporter permease</fullName>
    </submittedName>
</protein>
<dbReference type="RefSeq" id="WP_380903749.1">
    <property type="nucleotide sequence ID" value="NZ_JBHUEG010000001.1"/>
</dbReference>
<dbReference type="InterPro" id="IPR050250">
    <property type="entry name" value="Macrolide_Exporter_MacB"/>
</dbReference>
<dbReference type="PROSITE" id="PS51257">
    <property type="entry name" value="PROKAR_LIPOPROTEIN"/>
    <property type="match status" value="1"/>
</dbReference>
<dbReference type="PANTHER" id="PTHR30572">
    <property type="entry name" value="MEMBRANE COMPONENT OF TRANSPORTER-RELATED"/>
    <property type="match status" value="1"/>
</dbReference>
<feature type="domain" description="ABC3 transporter permease C-terminal" evidence="7">
    <location>
        <begin position="683"/>
        <end position="794"/>
    </location>
</feature>
<keyword evidence="5 6" id="KW-0472">Membrane</keyword>
<dbReference type="InterPro" id="IPR003838">
    <property type="entry name" value="ABC3_permease_C"/>
</dbReference>
<organism evidence="9 10">
    <name type="scientific">Sphingobacterium suaedae</name>
    <dbReference type="NCBI Taxonomy" id="1686402"/>
    <lineage>
        <taxon>Bacteria</taxon>
        <taxon>Pseudomonadati</taxon>
        <taxon>Bacteroidota</taxon>
        <taxon>Sphingobacteriia</taxon>
        <taxon>Sphingobacteriales</taxon>
        <taxon>Sphingobacteriaceae</taxon>
        <taxon>Sphingobacterium</taxon>
    </lineage>
</organism>
<reference evidence="10" key="1">
    <citation type="journal article" date="2019" name="Int. J. Syst. Evol. Microbiol.">
        <title>The Global Catalogue of Microorganisms (GCM) 10K type strain sequencing project: providing services to taxonomists for standard genome sequencing and annotation.</title>
        <authorList>
            <consortium name="The Broad Institute Genomics Platform"/>
            <consortium name="The Broad Institute Genome Sequencing Center for Infectious Disease"/>
            <person name="Wu L."/>
            <person name="Ma J."/>
        </authorList>
    </citation>
    <scope>NUCLEOTIDE SEQUENCE [LARGE SCALE GENOMIC DNA]</scope>
    <source>
        <strain evidence="10">KCTC 42662</strain>
    </source>
</reference>
<dbReference type="PANTHER" id="PTHR30572:SF18">
    <property type="entry name" value="ABC-TYPE MACROLIDE FAMILY EXPORT SYSTEM PERMEASE COMPONENT 2"/>
    <property type="match status" value="1"/>
</dbReference>
<evidence type="ECO:0000256" key="2">
    <source>
        <dbReference type="ARBA" id="ARBA00022475"/>
    </source>
</evidence>
<evidence type="ECO:0000256" key="6">
    <source>
        <dbReference type="SAM" id="Phobius"/>
    </source>
</evidence>
<keyword evidence="3 6" id="KW-0812">Transmembrane</keyword>
<keyword evidence="2" id="KW-1003">Cell membrane</keyword>
<evidence type="ECO:0000256" key="5">
    <source>
        <dbReference type="ARBA" id="ARBA00023136"/>
    </source>
</evidence>